<dbReference type="InterPro" id="IPR020889">
    <property type="entry name" value="LipoPS_assembly_LptD"/>
</dbReference>
<organism evidence="4 5">
    <name type="scientific">Ideonella lacteola</name>
    <dbReference type="NCBI Taxonomy" id="2984193"/>
    <lineage>
        <taxon>Bacteria</taxon>
        <taxon>Pseudomonadati</taxon>
        <taxon>Pseudomonadota</taxon>
        <taxon>Betaproteobacteria</taxon>
        <taxon>Burkholderiales</taxon>
        <taxon>Sphaerotilaceae</taxon>
        <taxon>Ideonella</taxon>
    </lineage>
</organism>
<proteinExistence type="inferred from homology"/>
<name>A0ABU9BKB9_9BURK</name>
<evidence type="ECO:0000313" key="5">
    <source>
        <dbReference type="Proteomes" id="UP001371218"/>
    </source>
</evidence>
<comment type="subcellular location">
    <subcellularLocation>
        <location evidence="1">Cell outer membrane</location>
    </subcellularLocation>
</comment>
<comment type="caution">
    <text evidence="1">Lacks conserved residue(s) required for the propagation of feature annotation.</text>
</comment>
<comment type="caution">
    <text evidence="4">The sequence shown here is derived from an EMBL/GenBank/DDBJ whole genome shotgun (WGS) entry which is preliminary data.</text>
</comment>
<dbReference type="PANTHER" id="PTHR30189:SF1">
    <property type="entry name" value="LPS-ASSEMBLY PROTEIN LPTD"/>
    <property type="match status" value="1"/>
</dbReference>
<sequence length="734" mass="82291">MAQSNPGLPAELSARSVSSTLDRETVAEGEVELRQGNLTLSADLLRYNAMTQWARVSGHVQLRREGDRFNGTEAELNLGTREGYVLKPEYFFERTGAGGRARRIDFVGDKRLSARRADYSSCNRDGTGTPDWLLSADKLELDFENNEGIAYGAVLRFLGVPILAAPVLSFPATEDRKSGWLPPTFDIDSRIGASMVVPYYWNLAPNYDLTTAPWASTGGVMGLHAEFRYLQATDSGRAEVHTVPYDRFAHRERHAYEWQHDGSAGTHWRYGADVLRASDDDYWKDFANQLPSKTRRLLSQAGQATGRYEFGDRWSLETYTRLQGWQVLQDTEAILPPYQRVPQVGVRTRGLIGEPISEGGLGLHWELELEGNRFELADRPAGDVRPDGSRVHALGALSRPVDEGWGWFNPRLSFNAASYRTETPMSDGRLEAARTIPTLSADAGLRFDRDDDLFGRALRQTLEPRIHYVNTPWKNQTTLPMFDTAVSDFNAVSIYADNPFSGIDRVVDSHQVTVGATSRWQERDTGVERLRLGLAQRFLFRDQRLTPESVPGDRRVSDLLLFGSGSLWQSWLFDASVQYGAANDKPMRSIVAMRYQPEPFHTLSGTYRYARGLNEQFELGWQWPIYRGESRPGGNACGGTLYGVGRVNYSMQDSRVTDALAGFEYDAGCWIGRLVYQRTSTGQAASTTHWMLQLELVGLSRLGSNPLRVLKDNIPGYQLLRDDDAEPSPKTPSP</sequence>
<comment type="similarity">
    <text evidence="1">Belongs to the LptD family.</text>
</comment>
<dbReference type="InterPro" id="IPR007543">
    <property type="entry name" value="LptD_C"/>
</dbReference>
<comment type="subunit">
    <text evidence="1">Component of the lipopolysaccharide transport and assembly complex. Interacts with LptE and LptA.</text>
</comment>
<evidence type="ECO:0000256" key="1">
    <source>
        <dbReference type="HAMAP-Rule" id="MF_01411"/>
    </source>
</evidence>
<evidence type="ECO:0000259" key="3">
    <source>
        <dbReference type="Pfam" id="PF04453"/>
    </source>
</evidence>
<evidence type="ECO:0000313" key="4">
    <source>
        <dbReference type="EMBL" id="MEK8030400.1"/>
    </source>
</evidence>
<feature type="domain" description="LptD C-terminal" evidence="3">
    <location>
        <begin position="252"/>
        <end position="614"/>
    </location>
</feature>
<feature type="region of interest" description="Disordered" evidence="2">
    <location>
        <begin position="1"/>
        <end position="28"/>
    </location>
</feature>
<dbReference type="RefSeq" id="WP_341424767.1">
    <property type="nucleotide sequence ID" value="NZ_JBBUTG010000003.1"/>
</dbReference>
<keyword evidence="1" id="KW-0472">Membrane</keyword>
<gene>
    <name evidence="1 4" type="primary">lptD</name>
    <name evidence="4" type="ORF">AACH06_06140</name>
</gene>
<reference evidence="4 5" key="1">
    <citation type="submission" date="2024-04" db="EMBL/GenBank/DDBJ databases">
        <title>Novel species of the genus Ideonella isolated from streams.</title>
        <authorList>
            <person name="Lu H."/>
        </authorList>
    </citation>
    <scope>NUCLEOTIDE SEQUENCE [LARGE SCALE GENOMIC DNA]</scope>
    <source>
        <strain evidence="4 5">DXS29W</strain>
    </source>
</reference>
<keyword evidence="1" id="KW-0732">Signal</keyword>
<protein>
    <recommendedName>
        <fullName evidence="1">LPS-assembly protein LptD</fullName>
    </recommendedName>
</protein>
<keyword evidence="5" id="KW-1185">Reference proteome</keyword>
<evidence type="ECO:0000256" key="2">
    <source>
        <dbReference type="SAM" id="MobiDB-lite"/>
    </source>
</evidence>
<keyword evidence="1" id="KW-0998">Cell outer membrane</keyword>
<dbReference type="Pfam" id="PF04453">
    <property type="entry name" value="LptD"/>
    <property type="match status" value="1"/>
</dbReference>
<dbReference type="Proteomes" id="UP001371218">
    <property type="component" value="Unassembled WGS sequence"/>
</dbReference>
<dbReference type="PANTHER" id="PTHR30189">
    <property type="entry name" value="LPS-ASSEMBLY PROTEIN"/>
    <property type="match status" value="1"/>
</dbReference>
<dbReference type="InterPro" id="IPR050218">
    <property type="entry name" value="LptD"/>
</dbReference>
<accession>A0ABU9BKB9</accession>
<comment type="function">
    <text evidence="1">Together with LptE, is involved in the assembly of lipopolysaccharide (LPS) at the surface of the outer membrane.</text>
</comment>
<dbReference type="HAMAP" id="MF_01411">
    <property type="entry name" value="LPS_assembly_LptD"/>
    <property type="match status" value="1"/>
</dbReference>
<dbReference type="EMBL" id="JBBUTG010000003">
    <property type="protein sequence ID" value="MEK8030400.1"/>
    <property type="molecule type" value="Genomic_DNA"/>
</dbReference>